<evidence type="ECO:0000259" key="4">
    <source>
        <dbReference type="PROSITE" id="PS01124"/>
    </source>
</evidence>
<dbReference type="RefSeq" id="WP_134168958.1">
    <property type="nucleotide sequence ID" value="NZ_SODD01000011.1"/>
</dbReference>
<feature type="domain" description="HTH araC/xylS-type" evidence="4">
    <location>
        <begin position="222"/>
        <end position="319"/>
    </location>
</feature>
<dbReference type="InterPro" id="IPR009057">
    <property type="entry name" value="Homeodomain-like_sf"/>
</dbReference>
<protein>
    <submittedName>
        <fullName evidence="5">AraC-like DNA-binding protein</fullName>
    </submittedName>
</protein>
<dbReference type="EMBL" id="SODD01000011">
    <property type="protein sequence ID" value="TDW20603.1"/>
    <property type="molecule type" value="Genomic_DNA"/>
</dbReference>
<dbReference type="Proteomes" id="UP000294743">
    <property type="component" value="Unassembled WGS sequence"/>
</dbReference>
<dbReference type="InterPro" id="IPR018060">
    <property type="entry name" value="HTH_AraC"/>
</dbReference>
<dbReference type="PROSITE" id="PS01124">
    <property type="entry name" value="HTH_ARAC_FAMILY_2"/>
    <property type="match status" value="1"/>
</dbReference>
<dbReference type="InterPro" id="IPR014710">
    <property type="entry name" value="RmlC-like_jellyroll"/>
</dbReference>
<accession>A0A4R7ZRK9</accession>
<dbReference type="PRINTS" id="PR00032">
    <property type="entry name" value="HTHARAC"/>
</dbReference>
<dbReference type="AlphaFoldDB" id="A0A4R7ZRK9"/>
<dbReference type="Pfam" id="PF07883">
    <property type="entry name" value="Cupin_2"/>
    <property type="match status" value="1"/>
</dbReference>
<keyword evidence="1" id="KW-0805">Transcription regulation</keyword>
<sequence>MIKQEILDELITFTDEEIDNLNKKHKIDKSIYMHENSNVIDYRKLHDEDRLFSVRKHARFAQYPMHRHNYIELSYVYSGSMTHVISGKKITIQQGELILLNQNVEHEILFTGEDDIIFNFIIQPEFLEFLSSIVDTDNEVVRFIFQALYSYDDTKEFLVFHESNNLVALDYIELIISELYRPQLNAGVSLKLLVGLLLTELMNHPENIQTHKSESSERVLMSRILKYVHTKYKEGSLVVLSKQLGIADYKICKVIKKYTKSTFIQLVQEERLKNAVQLLVSTTLPVVDIMEEVGYENITYFYKIFKKKYQMTPSVYRETYKKEIK</sequence>
<dbReference type="Gene3D" id="2.60.120.10">
    <property type="entry name" value="Jelly Rolls"/>
    <property type="match status" value="1"/>
</dbReference>
<name>A0A4R7ZRK9_9FIRM</name>
<organism evidence="5 6">
    <name type="scientific">Breznakia blatticola</name>
    <dbReference type="NCBI Taxonomy" id="1754012"/>
    <lineage>
        <taxon>Bacteria</taxon>
        <taxon>Bacillati</taxon>
        <taxon>Bacillota</taxon>
        <taxon>Erysipelotrichia</taxon>
        <taxon>Erysipelotrichales</taxon>
        <taxon>Erysipelotrichaceae</taxon>
        <taxon>Breznakia</taxon>
    </lineage>
</organism>
<dbReference type="GO" id="GO:0043565">
    <property type="term" value="F:sequence-specific DNA binding"/>
    <property type="evidence" value="ECO:0007669"/>
    <property type="project" value="InterPro"/>
</dbReference>
<keyword evidence="6" id="KW-1185">Reference proteome</keyword>
<dbReference type="PANTHER" id="PTHR43280">
    <property type="entry name" value="ARAC-FAMILY TRANSCRIPTIONAL REGULATOR"/>
    <property type="match status" value="1"/>
</dbReference>
<evidence type="ECO:0000256" key="3">
    <source>
        <dbReference type="ARBA" id="ARBA00023163"/>
    </source>
</evidence>
<evidence type="ECO:0000256" key="1">
    <source>
        <dbReference type="ARBA" id="ARBA00023015"/>
    </source>
</evidence>
<evidence type="ECO:0000256" key="2">
    <source>
        <dbReference type="ARBA" id="ARBA00023125"/>
    </source>
</evidence>
<dbReference type="OrthoDB" id="9816335at2"/>
<dbReference type="SMART" id="SM00342">
    <property type="entry name" value="HTH_ARAC"/>
    <property type="match status" value="1"/>
</dbReference>
<gene>
    <name evidence="5" type="ORF">EDD63_11115</name>
</gene>
<dbReference type="GO" id="GO:0003700">
    <property type="term" value="F:DNA-binding transcription factor activity"/>
    <property type="evidence" value="ECO:0007669"/>
    <property type="project" value="InterPro"/>
</dbReference>
<keyword evidence="3" id="KW-0804">Transcription</keyword>
<evidence type="ECO:0000313" key="6">
    <source>
        <dbReference type="Proteomes" id="UP000294743"/>
    </source>
</evidence>
<proteinExistence type="predicted"/>
<dbReference type="InterPro" id="IPR011051">
    <property type="entry name" value="RmlC_Cupin_sf"/>
</dbReference>
<reference evidence="5 6" key="1">
    <citation type="submission" date="2019-03" db="EMBL/GenBank/DDBJ databases">
        <title>Genomic Encyclopedia of Type Strains, Phase IV (KMG-IV): sequencing the most valuable type-strain genomes for metagenomic binning, comparative biology and taxonomic classification.</title>
        <authorList>
            <person name="Goeker M."/>
        </authorList>
    </citation>
    <scope>NUCLEOTIDE SEQUENCE [LARGE SCALE GENOMIC DNA]</scope>
    <source>
        <strain evidence="5 6">DSM 28867</strain>
    </source>
</reference>
<dbReference type="InterPro" id="IPR020449">
    <property type="entry name" value="Tscrpt_reg_AraC-type_HTH"/>
</dbReference>
<dbReference type="PANTHER" id="PTHR43280:SF2">
    <property type="entry name" value="HTH-TYPE TRANSCRIPTIONAL REGULATOR EXSA"/>
    <property type="match status" value="1"/>
</dbReference>
<comment type="caution">
    <text evidence="5">The sequence shown here is derived from an EMBL/GenBank/DDBJ whole genome shotgun (WGS) entry which is preliminary data.</text>
</comment>
<evidence type="ECO:0000313" key="5">
    <source>
        <dbReference type="EMBL" id="TDW20603.1"/>
    </source>
</evidence>
<dbReference type="Gene3D" id="1.10.10.60">
    <property type="entry name" value="Homeodomain-like"/>
    <property type="match status" value="1"/>
</dbReference>
<dbReference type="SUPFAM" id="SSF46689">
    <property type="entry name" value="Homeodomain-like"/>
    <property type="match status" value="1"/>
</dbReference>
<dbReference type="InterPro" id="IPR013096">
    <property type="entry name" value="Cupin_2"/>
</dbReference>
<dbReference type="Pfam" id="PF12833">
    <property type="entry name" value="HTH_18"/>
    <property type="match status" value="1"/>
</dbReference>
<dbReference type="SUPFAM" id="SSF51182">
    <property type="entry name" value="RmlC-like cupins"/>
    <property type="match status" value="1"/>
</dbReference>
<keyword evidence="2 5" id="KW-0238">DNA-binding</keyword>